<sequence length="98" mass="11461">MKNIVIVATVKVKDGFKDEVYSELLKLHEATHKHDEGCIQYDLHKNLDDENSFTFVETWENPEFLSAHEKKEHFITFVSKIENKIDGLTINKLEKVDN</sequence>
<dbReference type="GO" id="GO:0004497">
    <property type="term" value="F:monooxygenase activity"/>
    <property type="evidence" value="ECO:0007669"/>
    <property type="project" value="UniProtKB-KW"/>
</dbReference>
<keyword evidence="2" id="KW-0503">Monooxygenase</keyword>
<dbReference type="RefSeq" id="WP_128358112.1">
    <property type="nucleotide sequence ID" value="NZ_CP053840.1"/>
</dbReference>
<accession>A0AAE7B8D6</accession>
<dbReference type="InterPro" id="IPR050744">
    <property type="entry name" value="AI-2_Isomerase_LsrG"/>
</dbReference>
<organism evidence="2 3">
    <name type="scientific">Arcobacter venerupis</name>
    <dbReference type="NCBI Taxonomy" id="1054033"/>
    <lineage>
        <taxon>Bacteria</taxon>
        <taxon>Pseudomonadati</taxon>
        <taxon>Campylobacterota</taxon>
        <taxon>Epsilonproteobacteria</taxon>
        <taxon>Campylobacterales</taxon>
        <taxon>Arcobacteraceae</taxon>
        <taxon>Arcobacter</taxon>
    </lineage>
</organism>
<evidence type="ECO:0000259" key="1">
    <source>
        <dbReference type="PROSITE" id="PS51725"/>
    </source>
</evidence>
<dbReference type="Proteomes" id="UP000503482">
    <property type="component" value="Chromosome"/>
</dbReference>
<reference evidence="2 3" key="1">
    <citation type="submission" date="2020-05" db="EMBL/GenBank/DDBJ databases">
        <title>Complete genome sequencing of Campylobacter and Arcobacter type strains.</title>
        <authorList>
            <person name="Miller W.G."/>
            <person name="Yee E."/>
        </authorList>
    </citation>
    <scope>NUCLEOTIDE SEQUENCE [LARGE SCALE GENOMIC DNA]</scope>
    <source>
        <strain evidence="2 3">LMG 26156</strain>
    </source>
</reference>
<dbReference type="KEGG" id="avp:AVENP_1773"/>
<name>A0AAE7B8D6_9BACT</name>
<dbReference type="AlphaFoldDB" id="A0AAE7B8D6"/>
<dbReference type="PROSITE" id="PS51725">
    <property type="entry name" value="ABM"/>
    <property type="match status" value="1"/>
</dbReference>
<evidence type="ECO:0000313" key="2">
    <source>
        <dbReference type="EMBL" id="QKF67318.1"/>
    </source>
</evidence>
<keyword evidence="3" id="KW-1185">Reference proteome</keyword>
<dbReference type="InterPro" id="IPR011008">
    <property type="entry name" value="Dimeric_a/b-barrel"/>
</dbReference>
<dbReference type="PANTHER" id="PTHR33336">
    <property type="entry name" value="QUINOL MONOOXYGENASE YGIN-RELATED"/>
    <property type="match status" value="1"/>
</dbReference>
<dbReference type="InterPro" id="IPR007138">
    <property type="entry name" value="ABM_dom"/>
</dbReference>
<dbReference type="EMBL" id="CP053840">
    <property type="protein sequence ID" value="QKF67318.1"/>
    <property type="molecule type" value="Genomic_DNA"/>
</dbReference>
<gene>
    <name evidence="2" type="ORF">AVENP_1773</name>
</gene>
<dbReference type="SUPFAM" id="SSF54909">
    <property type="entry name" value="Dimeric alpha+beta barrel"/>
    <property type="match status" value="1"/>
</dbReference>
<proteinExistence type="predicted"/>
<feature type="domain" description="ABM" evidence="1">
    <location>
        <begin position="4"/>
        <end position="93"/>
    </location>
</feature>
<dbReference type="Pfam" id="PF03992">
    <property type="entry name" value="ABM"/>
    <property type="match status" value="1"/>
</dbReference>
<evidence type="ECO:0000313" key="3">
    <source>
        <dbReference type="Proteomes" id="UP000503482"/>
    </source>
</evidence>
<protein>
    <submittedName>
        <fullName evidence="2">Quinol monooxygenase</fullName>
    </submittedName>
</protein>
<keyword evidence="2" id="KW-0560">Oxidoreductase</keyword>
<dbReference type="Gene3D" id="3.30.70.100">
    <property type="match status" value="1"/>
</dbReference>
<dbReference type="PANTHER" id="PTHR33336:SF3">
    <property type="entry name" value="ABM DOMAIN-CONTAINING PROTEIN"/>
    <property type="match status" value="1"/>
</dbReference>